<dbReference type="PANTHER" id="PTHR10683:SF40">
    <property type="entry name" value="FRUCTOSE-6-PHOSPHATE ALDOLASE 1-RELATED"/>
    <property type="match status" value="1"/>
</dbReference>
<reference evidence="2" key="1">
    <citation type="submission" date="2022-09" db="EMBL/GenBank/DDBJ databases">
        <title>Actin cytoskeleton and complex cell architecture in an #Asgard archaeon.</title>
        <authorList>
            <person name="Ponce Toledo R.I."/>
            <person name="Schleper C."/>
            <person name="Rodrigues Oliveira T."/>
            <person name="Wollweber F."/>
            <person name="Xu J."/>
            <person name="Rittmann S."/>
            <person name="Klingl A."/>
            <person name="Pilhofer M."/>
        </authorList>
    </citation>
    <scope>NUCLEOTIDE SEQUENCE</scope>
    <source>
        <strain evidence="2">B-35</strain>
    </source>
</reference>
<proteinExistence type="predicted"/>
<dbReference type="GO" id="GO:0004801">
    <property type="term" value="F:transaldolase activity"/>
    <property type="evidence" value="ECO:0007669"/>
    <property type="project" value="UniProtKB-EC"/>
</dbReference>
<name>A0ABY6HNV1_9ARCH</name>
<organism evidence="2 3">
    <name type="scientific">Candidatus Lokiarchaeum ossiferum</name>
    <dbReference type="NCBI Taxonomy" id="2951803"/>
    <lineage>
        <taxon>Archaea</taxon>
        <taxon>Promethearchaeati</taxon>
        <taxon>Promethearchaeota</taxon>
        <taxon>Promethearchaeia</taxon>
        <taxon>Promethearchaeales</taxon>
        <taxon>Promethearchaeaceae</taxon>
        <taxon>Candidatus Lokiarchaeum</taxon>
    </lineage>
</organism>
<keyword evidence="2" id="KW-0808">Transferase</keyword>
<accession>A0ABY6HNV1</accession>
<dbReference type="EC" id="2.2.1.2" evidence="2"/>
<dbReference type="EMBL" id="CP104013">
    <property type="protein sequence ID" value="UYP45182.1"/>
    <property type="molecule type" value="Genomic_DNA"/>
</dbReference>
<dbReference type="Proteomes" id="UP001208689">
    <property type="component" value="Chromosome"/>
</dbReference>
<dbReference type="Pfam" id="PF00923">
    <property type="entry name" value="TAL_FSA"/>
    <property type="match status" value="1"/>
</dbReference>
<keyword evidence="1" id="KW-0704">Schiff base</keyword>
<dbReference type="InterPro" id="IPR013785">
    <property type="entry name" value="Aldolase_TIM"/>
</dbReference>
<evidence type="ECO:0000313" key="2">
    <source>
        <dbReference type="EMBL" id="UYP45182.1"/>
    </source>
</evidence>
<dbReference type="InterPro" id="IPR001585">
    <property type="entry name" value="TAL/FSA"/>
</dbReference>
<dbReference type="PANTHER" id="PTHR10683">
    <property type="entry name" value="TRANSALDOLASE"/>
    <property type="match status" value="1"/>
</dbReference>
<dbReference type="SUPFAM" id="SSF51569">
    <property type="entry name" value="Aldolase"/>
    <property type="match status" value="1"/>
</dbReference>
<dbReference type="Gene3D" id="3.20.20.70">
    <property type="entry name" value="Aldolase class I"/>
    <property type="match status" value="1"/>
</dbReference>
<sequence>MKYFLDSAKIDEIKYAYENWGIDGVTSNPKHIQNSGKPFFTVVKELAEFAKEVRVQQEDFSISVEINPHLEKAEEMIEEAQKIFNICPETFAIKIPCNEQGLIAAKKLTEAEVRVNVTLVFSASQALQVGRIGAAFCSPFIGWQESAGVDCEDFMERIVQMYNNFGIQTEIITAAVRNGKQISDAACLGADIVTAGFAVYQTSFEHPFTNKGLKIFQDSWDATEIGKFED</sequence>
<keyword evidence="3" id="KW-1185">Reference proteome</keyword>
<gene>
    <name evidence="2" type="ORF">NEF87_001467</name>
</gene>
<evidence type="ECO:0000313" key="3">
    <source>
        <dbReference type="Proteomes" id="UP001208689"/>
    </source>
</evidence>
<protein>
    <submittedName>
        <fullName evidence="2">Transaldolase</fullName>
        <ecNumber evidence="2">2.2.1.2</ecNumber>
    </submittedName>
</protein>
<evidence type="ECO:0000256" key="1">
    <source>
        <dbReference type="ARBA" id="ARBA00023270"/>
    </source>
</evidence>